<comment type="cofactor">
    <cofactor evidence="5 6">
        <name>Fe(2+)</name>
        <dbReference type="ChEBI" id="CHEBI:29033"/>
    </cofactor>
    <text evidence="5 6">Binds 1 Fe(2+) ion per subunit.</text>
</comment>
<keyword evidence="4 5" id="KW-0408">Iron</keyword>
<dbReference type="PANTHER" id="PTHR10543">
    <property type="entry name" value="BETA-CAROTENE DIOXYGENASE"/>
    <property type="match status" value="1"/>
</dbReference>
<accession>A0A7W6FQ52</accession>
<dbReference type="PANTHER" id="PTHR10543:SF89">
    <property type="entry name" value="CAROTENOID 9,10(9',10')-CLEAVAGE DIOXYGENASE 1"/>
    <property type="match status" value="1"/>
</dbReference>
<dbReference type="GO" id="GO:0016121">
    <property type="term" value="P:carotene catabolic process"/>
    <property type="evidence" value="ECO:0007669"/>
    <property type="project" value="TreeGrafter"/>
</dbReference>
<feature type="binding site" evidence="5">
    <location>
        <position position="167"/>
    </location>
    <ligand>
        <name>Fe cation</name>
        <dbReference type="ChEBI" id="CHEBI:24875"/>
        <note>catalytic</note>
    </ligand>
</feature>
<dbReference type="RefSeq" id="WP_188072059.1">
    <property type="nucleotide sequence ID" value="NZ_BSPS01000054.1"/>
</dbReference>
<evidence type="ECO:0000256" key="6">
    <source>
        <dbReference type="RuleBase" id="RU364048"/>
    </source>
</evidence>
<keyword evidence="8" id="KW-1185">Reference proteome</keyword>
<evidence type="ECO:0000256" key="5">
    <source>
        <dbReference type="PIRSR" id="PIRSR604294-1"/>
    </source>
</evidence>
<evidence type="ECO:0000313" key="7">
    <source>
        <dbReference type="EMBL" id="MBB3926548.1"/>
    </source>
</evidence>
<gene>
    <name evidence="7" type="ORF">GGR43_002268</name>
</gene>
<dbReference type="GO" id="GO:0046872">
    <property type="term" value="F:metal ion binding"/>
    <property type="evidence" value="ECO:0007669"/>
    <property type="project" value="UniProtKB-KW"/>
</dbReference>
<evidence type="ECO:0000313" key="8">
    <source>
        <dbReference type="Proteomes" id="UP000571950"/>
    </source>
</evidence>
<comment type="caution">
    <text evidence="7">The sequence shown here is derived from an EMBL/GenBank/DDBJ whole genome shotgun (WGS) entry which is preliminary data.</text>
</comment>
<organism evidence="7 8">
    <name type="scientific">Sphingobium jiangsuense</name>
    <dbReference type="NCBI Taxonomy" id="870476"/>
    <lineage>
        <taxon>Bacteria</taxon>
        <taxon>Pseudomonadati</taxon>
        <taxon>Pseudomonadota</taxon>
        <taxon>Alphaproteobacteria</taxon>
        <taxon>Sphingomonadales</taxon>
        <taxon>Sphingomonadaceae</taxon>
        <taxon>Sphingobium</taxon>
    </lineage>
</organism>
<feature type="binding site" evidence="5">
    <location>
        <position position="284"/>
    </location>
    <ligand>
        <name>Fe cation</name>
        <dbReference type="ChEBI" id="CHEBI:24875"/>
        <note>catalytic</note>
    </ligand>
</feature>
<keyword evidence="3 6" id="KW-0560">Oxidoreductase</keyword>
<dbReference type="EC" id="1.13.11.-" evidence="6"/>
<protein>
    <recommendedName>
        <fullName evidence="6">Dioxygenase</fullName>
        <ecNumber evidence="6">1.13.11.-</ecNumber>
    </recommendedName>
</protein>
<keyword evidence="2 5" id="KW-0479">Metal-binding</keyword>
<dbReference type="Pfam" id="PF03055">
    <property type="entry name" value="RPE65"/>
    <property type="match status" value="1"/>
</dbReference>
<dbReference type="InterPro" id="IPR004294">
    <property type="entry name" value="Carotenoid_Oase"/>
</dbReference>
<feature type="binding site" evidence="5">
    <location>
        <position position="218"/>
    </location>
    <ligand>
        <name>Fe cation</name>
        <dbReference type="ChEBI" id="CHEBI:24875"/>
        <note>catalytic</note>
    </ligand>
</feature>
<evidence type="ECO:0000256" key="4">
    <source>
        <dbReference type="ARBA" id="ARBA00023004"/>
    </source>
</evidence>
<dbReference type="EMBL" id="JACIDT010000007">
    <property type="protein sequence ID" value="MBB3926548.1"/>
    <property type="molecule type" value="Genomic_DNA"/>
</dbReference>
<keyword evidence="6 7" id="KW-0223">Dioxygenase</keyword>
<comment type="similarity">
    <text evidence="1 6">Belongs to the carotenoid oxygenase family.</text>
</comment>
<dbReference type="AlphaFoldDB" id="A0A7W6FQ52"/>
<evidence type="ECO:0000256" key="2">
    <source>
        <dbReference type="ARBA" id="ARBA00022723"/>
    </source>
</evidence>
<dbReference type="GO" id="GO:0010436">
    <property type="term" value="F:carotenoid dioxygenase activity"/>
    <property type="evidence" value="ECO:0007669"/>
    <property type="project" value="TreeGrafter"/>
</dbReference>
<dbReference type="Proteomes" id="UP000571950">
    <property type="component" value="Unassembled WGS sequence"/>
</dbReference>
<evidence type="ECO:0000256" key="1">
    <source>
        <dbReference type="ARBA" id="ARBA00006787"/>
    </source>
</evidence>
<feature type="binding site" evidence="5">
    <location>
        <position position="475"/>
    </location>
    <ligand>
        <name>Fe cation</name>
        <dbReference type="ChEBI" id="CHEBI:24875"/>
        <note>catalytic</note>
    </ligand>
</feature>
<proteinExistence type="inferred from homology"/>
<evidence type="ECO:0000256" key="3">
    <source>
        <dbReference type="ARBA" id="ARBA00023002"/>
    </source>
</evidence>
<reference evidence="7 8" key="1">
    <citation type="submission" date="2020-08" db="EMBL/GenBank/DDBJ databases">
        <title>Genomic Encyclopedia of Type Strains, Phase IV (KMG-IV): sequencing the most valuable type-strain genomes for metagenomic binning, comparative biology and taxonomic classification.</title>
        <authorList>
            <person name="Goeker M."/>
        </authorList>
    </citation>
    <scope>NUCLEOTIDE SEQUENCE [LARGE SCALE GENOMIC DNA]</scope>
    <source>
        <strain evidence="7 8">DSM 26189</strain>
    </source>
</reference>
<name>A0A7W6FQ52_9SPHN</name>
<sequence>MTTFPDTPAFTGFNTPSRVEADVQDLNVVGEIPKEMHGAFYRVQPEHQYPPKLGDDIAFNGDGMISMFRFRDGRVDFTQRWAKTDKWKLENAAGKALFGAYRNPLTDDDSVKGKIRGTANTNAYIHGGRLYALKEDSPALVMDPVTLETRGYTDFDGKMKGETFTAHPKTDPATGNLCGFGYASKGILTRDMTYYEISPEGELLYDVWFETPYYCMMHDFAITPDYALFSVMPMTSSWERLEAGKPHFGFDTSLPTYLAVMPRKPGTTADDIRWFKGGNCFTAHVMNAHQDGSKLVLDLPVAANNMMPFFPDINDAPFDPVAGSTYLTRWTVDLNQNEEEYRSERLSDMIGEFPRIDDRFAGTRNRYGWMVVIDPSQPVELKGGSAGGWVMNTLGFVDLETGEEQKWWAGPVSSIQEPCFVPRSPDAAEGDGWIVMVCNRLETRSSDLLIFEATNIAKGPIATINIPVRLRFGLHGNWADASQIKALDQAA</sequence>